<geneLocation type="plastid" evidence="2"/>
<reference evidence="2" key="1">
    <citation type="journal article" date="2019" name="Mitochondrial DNA Part B Resour">
        <title>Conspecificity of the Peruvian Corallina ferreyrae with C. caespitosa (Corallinaceae, Rhodophyta) inferred from genomic analysis of the type specimen.</title>
        <authorList>
            <person name="Bustamante D.E."/>
            <person name="Calderon M.S."/>
            <person name="Hughey J.R."/>
        </authorList>
    </citation>
    <scope>NUCLEOTIDE SEQUENCE</scope>
</reference>
<dbReference type="SMART" id="SM00316">
    <property type="entry name" value="S1"/>
    <property type="match status" value="3"/>
</dbReference>
<keyword evidence="2" id="KW-0934">Plastid</keyword>
<dbReference type="InterPro" id="IPR003029">
    <property type="entry name" value="S1_domain"/>
</dbReference>
<dbReference type="GeneID" id="39720250"/>
<dbReference type="CDD" id="cd04465">
    <property type="entry name" value="S1_RPS1_repeat_ec2_hs2"/>
    <property type="match status" value="1"/>
</dbReference>
<evidence type="ECO:0000313" key="2">
    <source>
        <dbReference type="EMBL" id="QBL75608.1"/>
    </source>
</evidence>
<dbReference type="GO" id="GO:0003676">
    <property type="term" value="F:nucleic acid binding"/>
    <property type="evidence" value="ECO:0007669"/>
    <property type="project" value="InterPro"/>
</dbReference>
<evidence type="ECO:0000259" key="1">
    <source>
        <dbReference type="PROSITE" id="PS50126"/>
    </source>
</evidence>
<dbReference type="GO" id="GO:0005840">
    <property type="term" value="C:ribosome"/>
    <property type="evidence" value="ECO:0007669"/>
    <property type="project" value="UniProtKB-KW"/>
</dbReference>
<sequence>MNLNIERHNQYGFTHSHKNFALVLKKYKYNLNLADITAGTIFSEEKAGFLVDIGAETAAYLPKDEISLNQYKPTKPNINETREFFILAYNKKSEQLIISIKRLEYIRAWKRIKQMKQEDIILELYVNQINKGGLLTNVEGIRAFVPNSHLTQSHKKSALLYMTILCKFLVVDEKNNKIIFSHKRAILANLNKVLYIGQITHGQITKIEKYGVFIEIYGFSALLHISEMCNKNIDYIDLLNIGDIVPIKIIHIDQQQGRLSLSQRNLNVT</sequence>
<dbReference type="Gene3D" id="2.40.50.140">
    <property type="entry name" value="Nucleic acid-binding proteins"/>
    <property type="match status" value="3"/>
</dbReference>
<organism evidence="2">
    <name type="scientific">Corallina ferreyrae</name>
    <dbReference type="NCBI Taxonomy" id="2547422"/>
    <lineage>
        <taxon>Eukaryota</taxon>
        <taxon>Rhodophyta</taxon>
        <taxon>Florideophyceae</taxon>
        <taxon>Corallinophycidae</taxon>
        <taxon>Corallinales</taxon>
        <taxon>Corallinaceae</taxon>
        <taxon>Corallinoideae</taxon>
        <taxon>Corallina</taxon>
    </lineage>
</organism>
<accession>A0A482CH00</accession>
<dbReference type="RefSeq" id="YP_009589092.1">
    <property type="nucleotide sequence ID" value="NC_041636.1"/>
</dbReference>
<dbReference type="SUPFAM" id="SSF50249">
    <property type="entry name" value="Nucleic acid-binding proteins"/>
    <property type="match status" value="3"/>
</dbReference>
<feature type="domain" description="S1 motif" evidence="1">
    <location>
        <begin position="197"/>
        <end position="264"/>
    </location>
</feature>
<protein>
    <submittedName>
        <fullName evidence="2">30S ribosomal protein S1</fullName>
    </submittedName>
</protein>
<dbReference type="EMBL" id="MK408748">
    <property type="protein sequence ID" value="QBL75608.1"/>
    <property type="molecule type" value="Genomic_DNA"/>
</dbReference>
<gene>
    <name evidence="2" type="primary">rps1</name>
</gene>
<proteinExistence type="predicted"/>
<dbReference type="Pfam" id="PF00575">
    <property type="entry name" value="S1"/>
    <property type="match status" value="2"/>
</dbReference>
<dbReference type="InterPro" id="IPR052757">
    <property type="entry name" value="Ribosomal_protein_S1"/>
</dbReference>
<dbReference type="AlphaFoldDB" id="A0A482CH00"/>
<feature type="domain" description="S1 motif" evidence="1">
    <location>
        <begin position="119"/>
        <end position="183"/>
    </location>
</feature>
<dbReference type="PANTHER" id="PTHR47559">
    <property type="entry name" value="OS03G0844900 PROTEIN"/>
    <property type="match status" value="1"/>
</dbReference>
<dbReference type="InterPro" id="IPR012340">
    <property type="entry name" value="NA-bd_OB-fold"/>
</dbReference>
<dbReference type="PROSITE" id="PS50126">
    <property type="entry name" value="S1"/>
    <property type="match status" value="3"/>
</dbReference>
<keyword evidence="2" id="KW-0689">Ribosomal protein</keyword>
<dbReference type="PANTHER" id="PTHR47559:SF1">
    <property type="entry name" value="OS03G0844900 PROTEIN"/>
    <property type="match status" value="1"/>
</dbReference>
<keyword evidence="2" id="KW-0687">Ribonucleoprotein</keyword>
<feature type="domain" description="S1 motif" evidence="1">
    <location>
        <begin position="34"/>
        <end position="101"/>
    </location>
</feature>
<name>A0A482CH00_9FLOR</name>